<dbReference type="InterPro" id="IPR037682">
    <property type="entry name" value="TonB_C"/>
</dbReference>
<comment type="subcellular location">
    <subcellularLocation>
        <location evidence="1">Cell inner membrane</location>
        <topology evidence="1">Single-pass membrane protein</topology>
        <orientation evidence="1">Periplasmic side</orientation>
    </subcellularLocation>
</comment>
<organism evidence="12 13">
    <name type="scientific">Sedimentitalea xiamensis</name>
    <dbReference type="NCBI Taxonomy" id="3050037"/>
    <lineage>
        <taxon>Bacteria</taxon>
        <taxon>Pseudomonadati</taxon>
        <taxon>Pseudomonadota</taxon>
        <taxon>Alphaproteobacteria</taxon>
        <taxon>Rhodobacterales</taxon>
        <taxon>Paracoccaceae</taxon>
        <taxon>Sedimentitalea</taxon>
    </lineage>
</organism>
<evidence type="ECO:0000256" key="1">
    <source>
        <dbReference type="ARBA" id="ARBA00004383"/>
    </source>
</evidence>
<name>A0ABT7FI43_9RHOB</name>
<protein>
    <submittedName>
        <fullName evidence="12">TonB family protein</fullName>
    </submittedName>
</protein>
<evidence type="ECO:0000256" key="6">
    <source>
        <dbReference type="ARBA" id="ARBA00022692"/>
    </source>
</evidence>
<keyword evidence="9" id="KW-0472">Membrane</keyword>
<keyword evidence="3" id="KW-0813">Transport</keyword>
<dbReference type="PANTHER" id="PTHR33446">
    <property type="entry name" value="PROTEIN TONB-RELATED"/>
    <property type="match status" value="1"/>
</dbReference>
<dbReference type="InterPro" id="IPR006260">
    <property type="entry name" value="TonB/TolA_C"/>
</dbReference>
<dbReference type="EMBL" id="JASNJE010000020">
    <property type="protein sequence ID" value="MDK3074459.1"/>
    <property type="molecule type" value="Genomic_DNA"/>
</dbReference>
<keyword evidence="5" id="KW-0997">Cell inner membrane</keyword>
<keyword evidence="4" id="KW-1003">Cell membrane</keyword>
<evidence type="ECO:0000256" key="10">
    <source>
        <dbReference type="SAM" id="MobiDB-lite"/>
    </source>
</evidence>
<evidence type="ECO:0000256" key="5">
    <source>
        <dbReference type="ARBA" id="ARBA00022519"/>
    </source>
</evidence>
<evidence type="ECO:0000256" key="3">
    <source>
        <dbReference type="ARBA" id="ARBA00022448"/>
    </source>
</evidence>
<evidence type="ECO:0000256" key="7">
    <source>
        <dbReference type="ARBA" id="ARBA00022927"/>
    </source>
</evidence>
<gene>
    <name evidence="12" type="ORF">QO034_15275</name>
</gene>
<dbReference type="InterPro" id="IPR051045">
    <property type="entry name" value="TonB-dependent_transducer"/>
</dbReference>
<evidence type="ECO:0000256" key="2">
    <source>
        <dbReference type="ARBA" id="ARBA00006555"/>
    </source>
</evidence>
<dbReference type="SUPFAM" id="SSF74653">
    <property type="entry name" value="TolA/TonB C-terminal domain"/>
    <property type="match status" value="1"/>
</dbReference>
<evidence type="ECO:0000256" key="4">
    <source>
        <dbReference type="ARBA" id="ARBA00022475"/>
    </source>
</evidence>
<comment type="caution">
    <text evidence="12">The sequence shown here is derived from an EMBL/GenBank/DDBJ whole genome shotgun (WGS) entry which is preliminary data.</text>
</comment>
<dbReference type="Gene3D" id="3.30.1150.10">
    <property type="match status" value="1"/>
</dbReference>
<feature type="compositionally biased region" description="Low complexity" evidence="10">
    <location>
        <begin position="123"/>
        <end position="132"/>
    </location>
</feature>
<accession>A0ABT7FI43</accession>
<dbReference type="Pfam" id="PF13103">
    <property type="entry name" value="TonB_2"/>
    <property type="match status" value="1"/>
</dbReference>
<reference evidence="12 13" key="1">
    <citation type="submission" date="2023-05" db="EMBL/GenBank/DDBJ databases">
        <title>Sedimentitalea sp. nov. JM2-8.</title>
        <authorList>
            <person name="Huang J."/>
        </authorList>
    </citation>
    <scope>NUCLEOTIDE SEQUENCE [LARGE SCALE GENOMIC DNA]</scope>
    <source>
        <strain evidence="12 13">JM2-8</strain>
    </source>
</reference>
<sequence length="276" mass="28725">MRKPVEILLFGTLAICLHILLMAEGPDRGAEAGGVGGAALVTLAGATPQIETMVASWVRPPAAAQQIVTEQPEMQNPNERSPVTSVRIEDAPKASIKLAAMQPPETETPRPPELSTAPPPSPAAEAKPSAQPVPNLRPRAKPAKRQQEASAGTAPQKSAGSGGSANAGNRGSADTSILSGGQEARLIAVWGSRIRSHIERKKRYPAGTRAKGDVTLKMSVDRTGRLQAVSVRRSSGDAKLDAAAVAAVQRAGRFPSAPKELPGSVFSFSLAINFDS</sequence>
<evidence type="ECO:0000313" key="13">
    <source>
        <dbReference type="Proteomes" id="UP001227126"/>
    </source>
</evidence>
<comment type="similarity">
    <text evidence="2">Belongs to the TonB family.</text>
</comment>
<evidence type="ECO:0000313" key="12">
    <source>
        <dbReference type="EMBL" id="MDK3074459.1"/>
    </source>
</evidence>
<keyword evidence="8" id="KW-1133">Transmembrane helix</keyword>
<feature type="region of interest" description="Disordered" evidence="10">
    <location>
        <begin position="99"/>
        <end position="177"/>
    </location>
</feature>
<keyword evidence="7" id="KW-0653">Protein transport</keyword>
<dbReference type="NCBIfam" id="TIGR01352">
    <property type="entry name" value="tonB_Cterm"/>
    <property type="match status" value="1"/>
</dbReference>
<proteinExistence type="inferred from homology"/>
<feature type="domain" description="TonB C-terminal" evidence="11">
    <location>
        <begin position="189"/>
        <end position="276"/>
    </location>
</feature>
<dbReference type="PROSITE" id="PS52015">
    <property type="entry name" value="TONB_CTD"/>
    <property type="match status" value="1"/>
</dbReference>
<feature type="compositionally biased region" description="Pro residues" evidence="10">
    <location>
        <begin position="109"/>
        <end position="122"/>
    </location>
</feature>
<keyword evidence="6" id="KW-0812">Transmembrane</keyword>
<dbReference type="RefSeq" id="WP_284486389.1">
    <property type="nucleotide sequence ID" value="NZ_JASNJE010000020.1"/>
</dbReference>
<evidence type="ECO:0000259" key="11">
    <source>
        <dbReference type="PROSITE" id="PS52015"/>
    </source>
</evidence>
<evidence type="ECO:0000256" key="8">
    <source>
        <dbReference type="ARBA" id="ARBA00022989"/>
    </source>
</evidence>
<evidence type="ECO:0000256" key="9">
    <source>
        <dbReference type="ARBA" id="ARBA00023136"/>
    </source>
</evidence>
<dbReference type="Proteomes" id="UP001227126">
    <property type="component" value="Unassembled WGS sequence"/>
</dbReference>
<keyword evidence="13" id="KW-1185">Reference proteome</keyword>